<evidence type="ECO:0000313" key="3">
    <source>
        <dbReference type="EMBL" id="MFF0452988.1"/>
    </source>
</evidence>
<organism evidence="3 4">
    <name type="scientific">Nocardia africana</name>
    <dbReference type="NCBI Taxonomy" id="134964"/>
    <lineage>
        <taxon>Bacteria</taxon>
        <taxon>Bacillati</taxon>
        <taxon>Actinomycetota</taxon>
        <taxon>Actinomycetes</taxon>
        <taxon>Mycobacteriales</taxon>
        <taxon>Nocardiaceae</taxon>
        <taxon>Nocardia</taxon>
    </lineage>
</organism>
<sequence length="70" mass="7591">MPKSLQPLLDAFRPCFTAPTFATFLALMIGLIAAPARRTVCGMLTAARFDGHHSRAHRFFASARSGGRAE</sequence>
<accession>A0ABW6ND34</accession>
<keyword evidence="1" id="KW-0812">Transmembrane</keyword>
<keyword evidence="4" id="KW-1185">Reference proteome</keyword>
<name>A0ABW6ND34_9NOCA</name>
<keyword evidence="1" id="KW-1133">Transmembrane helix</keyword>
<evidence type="ECO:0000259" key="2">
    <source>
        <dbReference type="Pfam" id="PF13546"/>
    </source>
</evidence>
<protein>
    <submittedName>
        <fullName evidence="3">Transposase</fullName>
    </submittedName>
</protein>
<evidence type="ECO:0000256" key="1">
    <source>
        <dbReference type="SAM" id="Phobius"/>
    </source>
</evidence>
<dbReference type="Proteomes" id="UP001601521">
    <property type="component" value="Unassembled WGS sequence"/>
</dbReference>
<comment type="caution">
    <text evidence="3">The sequence shown here is derived from an EMBL/GenBank/DDBJ whole genome shotgun (WGS) entry which is preliminary data.</text>
</comment>
<evidence type="ECO:0000313" key="4">
    <source>
        <dbReference type="Proteomes" id="UP001601521"/>
    </source>
</evidence>
<keyword evidence="1" id="KW-0472">Membrane</keyword>
<reference evidence="3 4" key="1">
    <citation type="submission" date="2024-10" db="EMBL/GenBank/DDBJ databases">
        <title>The Natural Products Discovery Center: Release of the First 8490 Sequenced Strains for Exploring Actinobacteria Biosynthetic Diversity.</title>
        <authorList>
            <person name="Kalkreuter E."/>
            <person name="Kautsar S.A."/>
            <person name="Yang D."/>
            <person name="Bader C.D."/>
            <person name="Teijaro C.N."/>
            <person name="Fluegel L."/>
            <person name="Davis C.M."/>
            <person name="Simpson J.R."/>
            <person name="Lauterbach L."/>
            <person name="Steele A.D."/>
            <person name="Gui C."/>
            <person name="Meng S."/>
            <person name="Li G."/>
            <person name="Viehrig K."/>
            <person name="Ye F."/>
            <person name="Su P."/>
            <person name="Kiefer A.F."/>
            <person name="Nichols A."/>
            <person name="Cepeda A.J."/>
            <person name="Yan W."/>
            <person name="Fan B."/>
            <person name="Jiang Y."/>
            <person name="Adhikari A."/>
            <person name="Zheng C.-J."/>
            <person name="Schuster L."/>
            <person name="Cowan T.M."/>
            <person name="Smanski M.J."/>
            <person name="Chevrette M.G."/>
            <person name="De Carvalho L.P.S."/>
            <person name="Shen B."/>
        </authorList>
    </citation>
    <scope>NUCLEOTIDE SEQUENCE [LARGE SCALE GENOMIC DNA]</scope>
    <source>
        <strain evidence="3 4">NPDC004550</strain>
    </source>
</reference>
<dbReference type="EMBL" id="JBIALX010000002">
    <property type="protein sequence ID" value="MFF0452988.1"/>
    <property type="molecule type" value="Genomic_DNA"/>
</dbReference>
<dbReference type="Pfam" id="PF13546">
    <property type="entry name" value="DDE_5"/>
    <property type="match status" value="1"/>
</dbReference>
<dbReference type="RefSeq" id="WP_387249761.1">
    <property type="nucleotide sequence ID" value="NZ_JBIALX010000002.1"/>
</dbReference>
<feature type="domain" description="Transposase IS701-like DDE" evidence="2">
    <location>
        <begin position="12"/>
        <end position="64"/>
    </location>
</feature>
<gene>
    <name evidence="3" type="ORF">ACFYTH_06415</name>
</gene>
<feature type="transmembrane region" description="Helical" evidence="1">
    <location>
        <begin position="16"/>
        <end position="34"/>
    </location>
</feature>
<dbReference type="InterPro" id="IPR038721">
    <property type="entry name" value="IS701-like_DDE_dom"/>
</dbReference>
<proteinExistence type="predicted"/>